<feature type="repeat" description="ANK" evidence="3">
    <location>
        <begin position="91"/>
        <end position="123"/>
    </location>
</feature>
<feature type="repeat" description="ANK" evidence="3">
    <location>
        <begin position="124"/>
        <end position="156"/>
    </location>
</feature>
<evidence type="ECO:0000313" key="6">
    <source>
        <dbReference type="Proteomes" id="UP000254101"/>
    </source>
</evidence>
<dbReference type="PROSITE" id="PS50297">
    <property type="entry name" value="ANK_REP_REGION"/>
    <property type="match status" value="2"/>
</dbReference>
<organism evidence="5 6">
    <name type="scientific">Alteriqipengyuania lutimaris</name>
    <dbReference type="NCBI Taxonomy" id="1538146"/>
    <lineage>
        <taxon>Bacteria</taxon>
        <taxon>Pseudomonadati</taxon>
        <taxon>Pseudomonadota</taxon>
        <taxon>Alphaproteobacteria</taxon>
        <taxon>Sphingomonadales</taxon>
        <taxon>Erythrobacteraceae</taxon>
        <taxon>Alteriqipengyuania</taxon>
    </lineage>
</organism>
<keyword evidence="6" id="KW-1185">Reference proteome</keyword>
<evidence type="ECO:0000256" key="2">
    <source>
        <dbReference type="ARBA" id="ARBA00023043"/>
    </source>
</evidence>
<accession>A0A395LK99</accession>
<feature type="repeat" description="ANK" evidence="3">
    <location>
        <begin position="58"/>
        <end position="90"/>
    </location>
</feature>
<reference evidence="5 6" key="1">
    <citation type="submission" date="2018-07" db="EMBL/GenBank/DDBJ databases">
        <title>Erythrobacter nanhaiensis sp. nov., a novel member of the genus Erythrobacter isolated from the South China Sea.</title>
        <authorList>
            <person name="Chen X."/>
            <person name="Liu J."/>
        </authorList>
    </citation>
    <scope>NUCLEOTIDE SEQUENCE [LARGE SCALE GENOMIC DNA]</scope>
    <source>
        <strain evidence="5 6">S-5</strain>
    </source>
</reference>
<evidence type="ECO:0000256" key="4">
    <source>
        <dbReference type="SAM" id="MobiDB-lite"/>
    </source>
</evidence>
<feature type="region of interest" description="Disordered" evidence="4">
    <location>
        <begin position="176"/>
        <end position="196"/>
    </location>
</feature>
<dbReference type="Pfam" id="PF00023">
    <property type="entry name" value="Ank"/>
    <property type="match status" value="1"/>
</dbReference>
<protein>
    <submittedName>
        <fullName evidence="5">Ankyrin repeat domain-containing protein</fullName>
    </submittedName>
</protein>
<dbReference type="InterPro" id="IPR002110">
    <property type="entry name" value="Ankyrin_rpt"/>
</dbReference>
<comment type="caution">
    <text evidence="5">The sequence shown here is derived from an EMBL/GenBank/DDBJ whole genome shotgun (WGS) entry which is preliminary data.</text>
</comment>
<evidence type="ECO:0000313" key="5">
    <source>
        <dbReference type="EMBL" id="RDS77362.1"/>
    </source>
</evidence>
<dbReference type="SMART" id="SM00248">
    <property type="entry name" value="ANK"/>
    <property type="match status" value="3"/>
</dbReference>
<dbReference type="PANTHER" id="PTHR24171">
    <property type="entry name" value="ANKYRIN REPEAT DOMAIN-CONTAINING PROTEIN 39-RELATED"/>
    <property type="match status" value="1"/>
</dbReference>
<dbReference type="AlphaFoldDB" id="A0A395LK99"/>
<dbReference type="EMBL" id="QRBB01000001">
    <property type="protein sequence ID" value="RDS77362.1"/>
    <property type="molecule type" value="Genomic_DNA"/>
</dbReference>
<dbReference type="Pfam" id="PF12796">
    <property type="entry name" value="Ank_2"/>
    <property type="match status" value="1"/>
</dbReference>
<proteinExistence type="predicted"/>
<dbReference type="PROSITE" id="PS50088">
    <property type="entry name" value="ANK_REPEAT"/>
    <property type="match status" value="3"/>
</dbReference>
<sequence>MAILSTAAIASVASAQVGGKREGYVFLEAVRDRDGTVVTDMVEQPGGDSLINTRDLTSGDTALHVVAERRDPAWIKFLGANGANPNLANKQGVTPLMISTRLGHVEGVTALLEIGARVDPLSSTGETPLISAVHRRDVALVRILLANGANPDRTDNSGRSARDYVALLNERRMSEAFTEADDARDGTASEDYGPSL</sequence>
<gene>
    <name evidence="5" type="ORF">DL238_06880</name>
</gene>
<name>A0A395LK99_9SPHN</name>
<dbReference type="Gene3D" id="1.25.40.20">
    <property type="entry name" value="Ankyrin repeat-containing domain"/>
    <property type="match status" value="1"/>
</dbReference>
<keyword evidence="1" id="KW-0677">Repeat</keyword>
<evidence type="ECO:0000256" key="3">
    <source>
        <dbReference type="PROSITE-ProRule" id="PRU00023"/>
    </source>
</evidence>
<dbReference type="SUPFAM" id="SSF48403">
    <property type="entry name" value="Ankyrin repeat"/>
    <property type="match status" value="1"/>
</dbReference>
<dbReference type="Proteomes" id="UP000254101">
    <property type="component" value="Unassembled WGS sequence"/>
</dbReference>
<evidence type="ECO:0000256" key="1">
    <source>
        <dbReference type="ARBA" id="ARBA00022737"/>
    </source>
</evidence>
<dbReference type="OrthoDB" id="7390289at2"/>
<keyword evidence="2 3" id="KW-0040">ANK repeat</keyword>
<dbReference type="InterPro" id="IPR036770">
    <property type="entry name" value="Ankyrin_rpt-contain_sf"/>
</dbReference>